<dbReference type="InterPro" id="IPR017438">
    <property type="entry name" value="ATP-NAD_kinase_N"/>
</dbReference>
<dbReference type="AlphaFoldDB" id="A0A5M6C454"/>
<dbReference type="RefSeq" id="XP_031861520.1">
    <property type="nucleotide sequence ID" value="XM_032004289.1"/>
</dbReference>
<dbReference type="GeneID" id="43588422"/>
<organism evidence="1 2">
    <name type="scientific">Kwoniella shandongensis</name>
    <dbReference type="NCBI Taxonomy" id="1734106"/>
    <lineage>
        <taxon>Eukaryota</taxon>
        <taxon>Fungi</taxon>
        <taxon>Dikarya</taxon>
        <taxon>Basidiomycota</taxon>
        <taxon>Agaricomycotina</taxon>
        <taxon>Tremellomycetes</taxon>
        <taxon>Tremellales</taxon>
        <taxon>Cryptococcaceae</taxon>
        <taxon>Kwoniella</taxon>
    </lineage>
</organism>
<dbReference type="SUPFAM" id="SSF111331">
    <property type="entry name" value="NAD kinase/diacylglycerol kinase-like"/>
    <property type="match status" value="1"/>
</dbReference>
<dbReference type="PANTHER" id="PTHR12358:SF105">
    <property type="entry name" value="DAGKC DOMAIN-CONTAINING PROTEIN"/>
    <property type="match status" value="1"/>
</dbReference>
<accession>A0A5M6C454</accession>
<dbReference type="GO" id="GO:0005737">
    <property type="term" value="C:cytoplasm"/>
    <property type="evidence" value="ECO:0007669"/>
    <property type="project" value="TreeGrafter"/>
</dbReference>
<reference evidence="1" key="2">
    <citation type="submission" date="2024-01" db="EMBL/GenBank/DDBJ databases">
        <title>Comparative genomics of Cryptococcus and Kwoniella reveals pathogenesis evolution and contrasting modes of karyotype evolution via chromosome fusion or intercentromeric recombination.</title>
        <authorList>
            <person name="Coelho M.A."/>
            <person name="David-Palma M."/>
            <person name="Shea T."/>
            <person name="Bowers K."/>
            <person name="McGinley-Smith S."/>
            <person name="Mohammad A.W."/>
            <person name="Gnirke A."/>
            <person name="Yurkov A.M."/>
            <person name="Nowrousian M."/>
            <person name="Sun S."/>
            <person name="Cuomo C.A."/>
            <person name="Heitman J."/>
        </authorList>
    </citation>
    <scope>NUCLEOTIDE SEQUENCE</scope>
    <source>
        <strain evidence="1">CBS 12478</strain>
    </source>
</reference>
<dbReference type="GO" id="GO:0046512">
    <property type="term" value="P:sphingosine biosynthetic process"/>
    <property type="evidence" value="ECO:0007669"/>
    <property type="project" value="TreeGrafter"/>
</dbReference>
<dbReference type="GO" id="GO:0001727">
    <property type="term" value="F:lipid kinase activity"/>
    <property type="evidence" value="ECO:0007669"/>
    <property type="project" value="TreeGrafter"/>
</dbReference>
<dbReference type="KEGG" id="ksn:43588422"/>
<dbReference type="InterPro" id="IPR001206">
    <property type="entry name" value="Diacylglycerol_kinase_cat_dom"/>
</dbReference>
<dbReference type="Proteomes" id="UP000322225">
    <property type="component" value="Chromosome 10"/>
</dbReference>
<dbReference type="InterPro" id="IPR050187">
    <property type="entry name" value="Lipid_Phosphate_FormReg"/>
</dbReference>
<dbReference type="GO" id="GO:0016020">
    <property type="term" value="C:membrane"/>
    <property type="evidence" value="ECO:0007669"/>
    <property type="project" value="TreeGrafter"/>
</dbReference>
<dbReference type="OrthoDB" id="336240at2759"/>
<gene>
    <name evidence="1" type="ORF">CI109_105785</name>
</gene>
<protein>
    <submittedName>
        <fullName evidence="1">Uncharacterized protein</fullName>
    </submittedName>
</protein>
<dbReference type="PROSITE" id="PS50146">
    <property type="entry name" value="DAGK"/>
    <property type="match status" value="1"/>
</dbReference>
<name>A0A5M6C454_9TREE</name>
<dbReference type="Gene3D" id="3.40.50.10330">
    <property type="entry name" value="Probable inorganic polyphosphate/atp-NAD kinase, domain 1"/>
    <property type="match status" value="1"/>
</dbReference>
<dbReference type="PANTHER" id="PTHR12358">
    <property type="entry name" value="SPHINGOSINE KINASE"/>
    <property type="match status" value="1"/>
</dbReference>
<evidence type="ECO:0000313" key="1">
    <source>
        <dbReference type="EMBL" id="WWD21301.1"/>
    </source>
</evidence>
<sequence length="453" mass="48907">MGKETVHLIVNPVAGHGKAPEVVASHVIPILDHFSIPYKQHITTAPRDAGHIGQSISKHHHAASSESGDKITVIIAGGDGTTHDFIEGVLDLTGKGQGQWEIVILPLGTANALYSSLFPPSAPSPTYNSLKSLSHPPPDDILPKLYSLFAYLDKSSSPLSLPITLTSLLPPEATPANQETDPCSSTIVVPSHVVLSTSLHASILQISETLRSAHPGPERFRLAAQQSASKFFDAKAKLFPTMTTIDGSGGGEVEQWDLRKGKFVKPFTTTTLHTEKDGGHILDGPFAYFLSTSTVDRLEPTFVISPPTSLHPDTSTDIHAQSKQRWIYLTVLRPLRDPAVSSSSPEERGEIWSKRAFEVLGQAYQQGSHINLTYSTNATATEVKGEGEVVVELFRCGSFEWIPLDNQQRQEGEGDGSRLVCADGALHLIPSGGRAKVDLRDPTEGGWSFAIWA</sequence>
<dbReference type="InterPro" id="IPR016064">
    <property type="entry name" value="NAD/diacylglycerol_kinase_sf"/>
</dbReference>
<proteinExistence type="predicted"/>
<reference evidence="1" key="1">
    <citation type="submission" date="2017-08" db="EMBL/GenBank/DDBJ databases">
        <authorList>
            <person name="Cuomo C."/>
            <person name="Billmyre B."/>
            <person name="Heitman J."/>
        </authorList>
    </citation>
    <scope>NUCLEOTIDE SEQUENCE</scope>
    <source>
        <strain evidence="1">CBS 12478</strain>
    </source>
</reference>
<dbReference type="Pfam" id="PF00781">
    <property type="entry name" value="DAGK_cat"/>
    <property type="match status" value="1"/>
</dbReference>
<keyword evidence="2" id="KW-1185">Reference proteome</keyword>
<dbReference type="EMBL" id="CP144060">
    <property type="protein sequence ID" value="WWD21301.1"/>
    <property type="molecule type" value="Genomic_DNA"/>
</dbReference>
<evidence type="ECO:0000313" key="2">
    <source>
        <dbReference type="Proteomes" id="UP000322225"/>
    </source>
</evidence>